<dbReference type="STRING" id="142588.SAMN04488559_11242"/>
<sequence>MSFDLVLFDNEKEFSNEEEFMEWYEAFTKWDAGLDYNVVANLSNKRMIAFFEELIQSYPPLDGPLSPSDELLDEQPDLEDKLTSYSIGTDMIYSAFAWSEADEAYSLVKKLAHKHRVGFFNCSASTFEIEKNLP</sequence>
<dbReference type="OrthoDB" id="882812at2"/>
<dbReference type="RefSeq" id="WP_092652811.1">
    <property type="nucleotide sequence ID" value="NZ_FOHA01000012.1"/>
</dbReference>
<reference evidence="1 2" key="1">
    <citation type="submission" date="2016-10" db="EMBL/GenBank/DDBJ databases">
        <authorList>
            <person name="de Groot N.N."/>
        </authorList>
    </citation>
    <scope>NUCLEOTIDE SEQUENCE [LARGE SCALE GENOMIC DNA]</scope>
    <source>
        <strain evidence="1 2">DSM 13760</strain>
    </source>
</reference>
<evidence type="ECO:0000313" key="2">
    <source>
        <dbReference type="Proteomes" id="UP000198948"/>
    </source>
</evidence>
<name>A0A1H9TCL1_9LACT</name>
<accession>A0A1H9TCL1</accession>
<keyword evidence="2" id="KW-1185">Reference proteome</keyword>
<organism evidence="1 2">
    <name type="scientific">Isobaculum melis</name>
    <dbReference type="NCBI Taxonomy" id="142588"/>
    <lineage>
        <taxon>Bacteria</taxon>
        <taxon>Bacillati</taxon>
        <taxon>Bacillota</taxon>
        <taxon>Bacilli</taxon>
        <taxon>Lactobacillales</taxon>
        <taxon>Carnobacteriaceae</taxon>
        <taxon>Isobaculum</taxon>
    </lineage>
</organism>
<proteinExistence type="predicted"/>
<dbReference type="AlphaFoldDB" id="A0A1H9TCL1"/>
<gene>
    <name evidence="1" type="ORF">SAMN04488559_11242</name>
</gene>
<dbReference type="Proteomes" id="UP000198948">
    <property type="component" value="Unassembled WGS sequence"/>
</dbReference>
<dbReference type="EMBL" id="FOHA01000012">
    <property type="protein sequence ID" value="SER94901.1"/>
    <property type="molecule type" value="Genomic_DNA"/>
</dbReference>
<protein>
    <submittedName>
        <fullName evidence="1">Uncharacterized protein</fullName>
    </submittedName>
</protein>
<evidence type="ECO:0000313" key="1">
    <source>
        <dbReference type="EMBL" id="SER94901.1"/>
    </source>
</evidence>